<dbReference type="AlphaFoldDB" id="A0A0F9GR47"/>
<accession>A0A0F9GR47</accession>
<evidence type="ECO:0000313" key="1">
    <source>
        <dbReference type="EMBL" id="KKL93106.1"/>
    </source>
</evidence>
<organism evidence="1">
    <name type="scientific">marine sediment metagenome</name>
    <dbReference type="NCBI Taxonomy" id="412755"/>
    <lineage>
        <taxon>unclassified sequences</taxon>
        <taxon>metagenomes</taxon>
        <taxon>ecological metagenomes</taxon>
    </lineage>
</organism>
<proteinExistence type="predicted"/>
<gene>
    <name evidence="1" type="ORF">LCGC14_1878020</name>
</gene>
<feature type="non-terminal residue" evidence="1">
    <location>
        <position position="173"/>
    </location>
</feature>
<dbReference type="EMBL" id="LAZR01019283">
    <property type="protein sequence ID" value="KKL93106.1"/>
    <property type="molecule type" value="Genomic_DNA"/>
</dbReference>
<protein>
    <submittedName>
        <fullName evidence="1">Uncharacterized protein</fullName>
    </submittedName>
</protein>
<reference evidence="1" key="1">
    <citation type="journal article" date="2015" name="Nature">
        <title>Complex archaea that bridge the gap between prokaryotes and eukaryotes.</title>
        <authorList>
            <person name="Spang A."/>
            <person name="Saw J.H."/>
            <person name="Jorgensen S.L."/>
            <person name="Zaremba-Niedzwiedzka K."/>
            <person name="Martijn J."/>
            <person name="Lind A.E."/>
            <person name="van Eijk R."/>
            <person name="Schleper C."/>
            <person name="Guy L."/>
            <person name="Ettema T.J."/>
        </authorList>
    </citation>
    <scope>NUCLEOTIDE SEQUENCE</scope>
</reference>
<sequence length="173" mass="20359">MDTKVHLLQRRHYMDEECLADYQVGGMDFRGIEAFDRWIAKPRNRNRLLPFPRCIVAFRVRRNARERQGVSLADFIRISEMETVDEKTFLYIRNGAQLYRMSTGVEFGEKLFPDMDHSRLDGSKIWADTSWGRVKDIISDDEYQGLREEHARKIKKAKAEKRAYEAALKTPEA</sequence>
<name>A0A0F9GR47_9ZZZZ</name>
<comment type="caution">
    <text evidence="1">The sequence shown here is derived from an EMBL/GenBank/DDBJ whole genome shotgun (WGS) entry which is preliminary data.</text>
</comment>